<dbReference type="GO" id="GO:0006086">
    <property type="term" value="P:pyruvate decarboxylation to acetyl-CoA"/>
    <property type="evidence" value="ECO:0007669"/>
    <property type="project" value="InterPro"/>
</dbReference>
<dbReference type="EMBL" id="MU004231">
    <property type="protein sequence ID" value="KAF2673183.1"/>
    <property type="molecule type" value="Genomic_DNA"/>
</dbReference>
<dbReference type="AlphaFoldDB" id="A0A6A6UP06"/>
<keyword evidence="9 10" id="KW-0670">Pyruvate</keyword>
<dbReference type="PANTHER" id="PTHR11624">
    <property type="entry name" value="DEHYDROGENASE RELATED"/>
    <property type="match status" value="1"/>
</dbReference>
<dbReference type="InterPro" id="IPR033248">
    <property type="entry name" value="Transketolase_C"/>
</dbReference>
<comment type="subcellular location">
    <subcellularLocation>
        <location evidence="2">Mitochondrion</location>
    </subcellularLocation>
</comment>
<gene>
    <name evidence="12" type="ORF">BT63DRAFT_451213</name>
</gene>
<feature type="domain" description="Transketolase-like pyrimidine-binding" evidence="11">
    <location>
        <begin position="50"/>
        <end position="225"/>
    </location>
</feature>
<dbReference type="PANTHER" id="PTHR11624:SF96">
    <property type="entry name" value="PYRUVATE DEHYDROGENASE E1 COMPONENT SUBUNIT BETA, MITOCHONDRIAL"/>
    <property type="match status" value="1"/>
</dbReference>
<dbReference type="Pfam" id="PF02779">
    <property type="entry name" value="Transket_pyr"/>
    <property type="match status" value="1"/>
</dbReference>
<dbReference type="FunFam" id="3.40.50.970:FF:000006">
    <property type="entry name" value="Pyruvate dehydrogenase E1 component subunit beta"/>
    <property type="match status" value="1"/>
</dbReference>
<evidence type="ECO:0000256" key="10">
    <source>
        <dbReference type="RuleBase" id="RU364074"/>
    </source>
</evidence>
<evidence type="ECO:0000313" key="12">
    <source>
        <dbReference type="EMBL" id="KAF2673183.1"/>
    </source>
</evidence>
<dbReference type="Gene3D" id="3.40.50.920">
    <property type="match status" value="1"/>
</dbReference>
<comment type="catalytic activity">
    <reaction evidence="10">
        <text>N(6)-[(R)-lipoyl]-L-lysyl-[protein] + pyruvate + H(+) = N(6)-[(R)-S(8)-acetyldihydrolipoyl]-L-lysyl-[protein] + CO2</text>
        <dbReference type="Rhea" id="RHEA:19189"/>
        <dbReference type="Rhea" id="RHEA-COMP:10474"/>
        <dbReference type="Rhea" id="RHEA-COMP:10478"/>
        <dbReference type="ChEBI" id="CHEBI:15361"/>
        <dbReference type="ChEBI" id="CHEBI:15378"/>
        <dbReference type="ChEBI" id="CHEBI:16526"/>
        <dbReference type="ChEBI" id="CHEBI:83099"/>
        <dbReference type="ChEBI" id="CHEBI:83111"/>
        <dbReference type="EC" id="1.2.4.1"/>
    </reaction>
</comment>
<reference evidence="12" key="1">
    <citation type="journal article" date="2020" name="Stud. Mycol.">
        <title>101 Dothideomycetes genomes: a test case for predicting lifestyles and emergence of pathogens.</title>
        <authorList>
            <person name="Haridas S."/>
            <person name="Albert R."/>
            <person name="Binder M."/>
            <person name="Bloem J."/>
            <person name="Labutti K."/>
            <person name="Salamov A."/>
            <person name="Andreopoulos B."/>
            <person name="Baker S."/>
            <person name="Barry K."/>
            <person name="Bills G."/>
            <person name="Bluhm B."/>
            <person name="Cannon C."/>
            <person name="Castanera R."/>
            <person name="Culley D."/>
            <person name="Daum C."/>
            <person name="Ezra D."/>
            <person name="Gonzalez J."/>
            <person name="Henrissat B."/>
            <person name="Kuo A."/>
            <person name="Liang C."/>
            <person name="Lipzen A."/>
            <person name="Lutzoni F."/>
            <person name="Magnuson J."/>
            <person name="Mondo S."/>
            <person name="Nolan M."/>
            <person name="Ohm R."/>
            <person name="Pangilinan J."/>
            <person name="Park H.-J."/>
            <person name="Ramirez L."/>
            <person name="Alfaro M."/>
            <person name="Sun H."/>
            <person name="Tritt A."/>
            <person name="Yoshinaga Y."/>
            <person name="Zwiers L.-H."/>
            <person name="Turgeon B."/>
            <person name="Goodwin S."/>
            <person name="Spatafora J."/>
            <person name="Crous P."/>
            <person name="Grigoriev I."/>
        </authorList>
    </citation>
    <scope>NUCLEOTIDE SEQUENCE</scope>
    <source>
        <strain evidence="12">CBS 115976</strain>
    </source>
</reference>
<sequence>MSSIRLLRPASRALTSSIRPSSVPRFSRVSASSSSIWKRSLASASGVKEMTVRDALNEAMAEEMEANDKVFVLGEEVAQYNGAYKVTKGLLDRFGEKRVIDTPITESGFTGLAVGAALAGLHPICEFMTVNFSLQAIDQVINSGAKTHYMSGGIQPCNITFRGPNGFASGVAAQHSQDFTAWYGSIPGMKVVSPYSAEDAKGLLKAAIRDPNPVFVLENELMYGQVFPMSEEAQSSDFVIPFGKAKIERQGKDLTIVTLSRCVGQSLTAAEQLKKQYGVEVEVLNLRSIKPMDIEAIVKSIKKTGHLLVVESGFPAFGVGAEIMALACEYAFDYLDAPPARVTGAEVPTPYAINLENMSFPQESTIVQYAAKLLRV</sequence>
<dbReference type="GO" id="GO:0004739">
    <property type="term" value="F:pyruvate dehydrogenase (acetyl-transferring) activity"/>
    <property type="evidence" value="ECO:0007669"/>
    <property type="project" value="UniProtKB-UniRule"/>
</dbReference>
<dbReference type="NCBIfam" id="NF008854">
    <property type="entry name" value="PRK11892.1"/>
    <property type="match status" value="1"/>
</dbReference>
<comment type="function">
    <text evidence="10">The pyruvate dehydrogenase complex catalyzes the overall conversion of pyruvate to acetyl-CoA and CO2.</text>
</comment>
<organism evidence="12 13">
    <name type="scientific">Microthyrium microscopicum</name>
    <dbReference type="NCBI Taxonomy" id="703497"/>
    <lineage>
        <taxon>Eukaryota</taxon>
        <taxon>Fungi</taxon>
        <taxon>Dikarya</taxon>
        <taxon>Ascomycota</taxon>
        <taxon>Pezizomycotina</taxon>
        <taxon>Dothideomycetes</taxon>
        <taxon>Dothideomycetes incertae sedis</taxon>
        <taxon>Microthyriales</taxon>
        <taxon>Microthyriaceae</taxon>
        <taxon>Microthyrium</taxon>
    </lineage>
</organism>
<keyword evidence="13" id="KW-1185">Reference proteome</keyword>
<keyword evidence="8" id="KW-0496">Mitochondrion</keyword>
<evidence type="ECO:0000256" key="2">
    <source>
        <dbReference type="ARBA" id="ARBA00004173"/>
    </source>
</evidence>
<evidence type="ECO:0000256" key="8">
    <source>
        <dbReference type="ARBA" id="ARBA00023128"/>
    </source>
</evidence>
<dbReference type="GO" id="GO:0005739">
    <property type="term" value="C:mitochondrion"/>
    <property type="evidence" value="ECO:0007669"/>
    <property type="project" value="UniProtKB-SubCell"/>
</dbReference>
<evidence type="ECO:0000256" key="6">
    <source>
        <dbReference type="ARBA" id="ARBA00023002"/>
    </source>
</evidence>
<keyword evidence="5" id="KW-0630">Potassium</keyword>
<dbReference type="SMART" id="SM00861">
    <property type="entry name" value="Transket_pyr"/>
    <property type="match status" value="1"/>
</dbReference>
<name>A0A6A6UP06_9PEZI</name>
<dbReference type="SUPFAM" id="SSF52518">
    <property type="entry name" value="Thiamin diphosphate-binding fold (THDP-binding)"/>
    <property type="match status" value="1"/>
</dbReference>
<keyword evidence="7 10" id="KW-0786">Thiamine pyrophosphate</keyword>
<comment type="cofactor">
    <cofactor evidence="1 10">
        <name>thiamine diphosphate</name>
        <dbReference type="ChEBI" id="CHEBI:58937"/>
    </cofactor>
</comment>
<evidence type="ECO:0000256" key="4">
    <source>
        <dbReference type="ARBA" id="ARBA00022946"/>
    </source>
</evidence>
<dbReference type="EC" id="1.2.4.1" evidence="10"/>
<evidence type="ECO:0000259" key="11">
    <source>
        <dbReference type="SMART" id="SM00861"/>
    </source>
</evidence>
<keyword evidence="3" id="KW-0479">Metal-binding</keyword>
<dbReference type="GO" id="GO:0046872">
    <property type="term" value="F:metal ion binding"/>
    <property type="evidence" value="ECO:0007669"/>
    <property type="project" value="UniProtKB-KW"/>
</dbReference>
<dbReference type="SUPFAM" id="SSF52922">
    <property type="entry name" value="TK C-terminal domain-like"/>
    <property type="match status" value="1"/>
</dbReference>
<evidence type="ECO:0000313" key="13">
    <source>
        <dbReference type="Proteomes" id="UP000799302"/>
    </source>
</evidence>
<evidence type="ECO:0000256" key="3">
    <source>
        <dbReference type="ARBA" id="ARBA00022723"/>
    </source>
</evidence>
<dbReference type="OrthoDB" id="10266385at2759"/>
<protein>
    <recommendedName>
        <fullName evidence="10">Pyruvate dehydrogenase E1 component subunit beta</fullName>
        <ecNumber evidence="10">1.2.4.1</ecNumber>
    </recommendedName>
</protein>
<dbReference type="InterPro" id="IPR027110">
    <property type="entry name" value="PDHB_mito-type"/>
</dbReference>
<dbReference type="NCBIfam" id="NF006667">
    <property type="entry name" value="PRK09212.1"/>
    <property type="match status" value="1"/>
</dbReference>
<accession>A0A6A6UP06</accession>
<keyword evidence="4" id="KW-0809">Transit peptide</keyword>
<dbReference type="Gene3D" id="3.40.50.970">
    <property type="match status" value="1"/>
</dbReference>
<dbReference type="Pfam" id="PF02780">
    <property type="entry name" value="Transketolase_C"/>
    <property type="match status" value="1"/>
</dbReference>
<evidence type="ECO:0000256" key="5">
    <source>
        <dbReference type="ARBA" id="ARBA00022958"/>
    </source>
</evidence>
<evidence type="ECO:0000256" key="1">
    <source>
        <dbReference type="ARBA" id="ARBA00001964"/>
    </source>
</evidence>
<dbReference type="Proteomes" id="UP000799302">
    <property type="component" value="Unassembled WGS sequence"/>
</dbReference>
<keyword evidence="6 10" id="KW-0560">Oxidoreductase</keyword>
<dbReference type="InterPro" id="IPR005475">
    <property type="entry name" value="Transketolase-like_Pyr-bd"/>
</dbReference>
<dbReference type="FunFam" id="3.40.50.920:FF:000001">
    <property type="entry name" value="Pyruvate dehydrogenase E1 beta subunit"/>
    <property type="match status" value="1"/>
</dbReference>
<evidence type="ECO:0000256" key="9">
    <source>
        <dbReference type="ARBA" id="ARBA00023317"/>
    </source>
</evidence>
<dbReference type="CDD" id="cd07036">
    <property type="entry name" value="TPP_PYR_E1-PDHc-beta_like"/>
    <property type="match status" value="1"/>
</dbReference>
<dbReference type="InterPro" id="IPR029061">
    <property type="entry name" value="THDP-binding"/>
</dbReference>
<dbReference type="InterPro" id="IPR009014">
    <property type="entry name" value="Transketo_C/PFOR_II"/>
</dbReference>
<proteinExistence type="predicted"/>
<evidence type="ECO:0000256" key="7">
    <source>
        <dbReference type="ARBA" id="ARBA00023052"/>
    </source>
</evidence>